<comment type="caution">
    <text evidence="1">The sequence shown here is derived from an EMBL/GenBank/DDBJ whole genome shotgun (WGS) entry which is preliminary data.</text>
</comment>
<dbReference type="EMBL" id="BMKR01000003">
    <property type="protein sequence ID" value="GGF65690.1"/>
    <property type="molecule type" value="Genomic_DNA"/>
</dbReference>
<organism evidence="1 2">
    <name type="scientific">Paenibacillus albidus</name>
    <dbReference type="NCBI Taxonomy" id="2041023"/>
    <lineage>
        <taxon>Bacteria</taxon>
        <taxon>Bacillati</taxon>
        <taxon>Bacillota</taxon>
        <taxon>Bacilli</taxon>
        <taxon>Bacillales</taxon>
        <taxon>Paenibacillaceae</taxon>
        <taxon>Paenibacillus</taxon>
    </lineage>
</organism>
<reference evidence="1" key="1">
    <citation type="journal article" date="2014" name="Int. J. Syst. Evol. Microbiol.">
        <title>Complete genome sequence of Corynebacterium casei LMG S-19264T (=DSM 44701T), isolated from a smear-ripened cheese.</title>
        <authorList>
            <consortium name="US DOE Joint Genome Institute (JGI-PGF)"/>
            <person name="Walter F."/>
            <person name="Albersmeier A."/>
            <person name="Kalinowski J."/>
            <person name="Ruckert C."/>
        </authorList>
    </citation>
    <scope>NUCLEOTIDE SEQUENCE</scope>
    <source>
        <strain evidence="1">CGMCC 1.16134</strain>
    </source>
</reference>
<dbReference type="AlphaFoldDB" id="A0A917C188"/>
<protein>
    <submittedName>
        <fullName evidence="1">Uncharacterized protein</fullName>
    </submittedName>
</protein>
<sequence length="71" mass="8104">MPSVQPAHKILRFTKGEYNFCRTGERTFGKEHEIKVRVVADKQVDQNQGAAAEPRNIIFDTGNNKIYPKQS</sequence>
<proteinExistence type="predicted"/>
<evidence type="ECO:0000313" key="1">
    <source>
        <dbReference type="EMBL" id="GGF65690.1"/>
    </source>
</evidence>
<keyword evidence="2" id="KW-1185">Reference proteome</keyword>
<evidence type="ECO:0000313" key="2">
    <source>
        <dbReference type="Proteomes" id="UP000637643"/>
    </source>
</evidence>
<reference evidence="1" key="2">
    <citation type="submission" date="2020-09" db="EMBL/GenBank/DDBJ databases">
        <authorList>
            <person name="Sun Q."/>
            <person name="Zhou Y."/>
        </authorList>
    </citation>
    <scope>NUCLEOTIDE SEQUENCE</scope>
    <source>
        <strain evidence="1">CGMCC 1.16134</strain>
    </source>
</reference>
<dbReference type="Proteomes" id="UP000637643">
    <property type="component" value="Unassembled WGS sequence"/>
</dbReference>
<name>A0A917C188_9BACL</name>
<accession>A0A917C188</accession>
<gene>
    <name evidence="1" type="ORF">GCM10010912_08430</name>
</gene>